<dbReference type="Gene3D" id="3.40.50.150">
    <property type="entry name" value="Vaccinia Virus protein VP39"/>
    <property type="match status" value="1"/>
</dbReference>
<dbReference type="PANTHER" id="PTHR10629:SF50">
    <property type="entry name" value="DNA (CYTOSINE-5)-METHYLTRANSFERASE CMT3"/>
    <property type="match status" value="1"/>
</dbReference>
<dbReference type="AlphaFoldDB" id="A0A9J5YZI2"/>
<evidence type="ECO:0000256" key="1">
    <source>
        <dbReference type="SAM" id="MobiDB-lite"/>
    </source>
</evidence>
<proteinExistence type="predicted"/>
<feature type="compositionally biased region" description="Acidic residues" evidence="1">
    <location>
        <begin position="108"/>
        <end position="117"/>
    </location>
</feature>
<dbReference type="GO" id="GO:0003886">
    <property type="term" value="F:DNA (cytosine-5-)-methyltransferase activity"/>
    <property type="evidence" value="ECO:0007669"/>
    <property type="project" value="TreeGrafter"/>
</dbReference>
<accession>A0A9J5YZI2</accession>
<protein>
    <submittedName>
        <fullName evidence="2">Uncharacterized protein</fullName>
    </submittedName>
</protein>
<dbReference type="PANTHER" id="PTHR10629">
    <property type="entry name" value="CYTOSINE-SPECIFIC METHYLTRANSFERASE"/>
    <property type="match status" value="1"/>
</dbReference>
<dbReference type="GO" id="GO:0003677">
    <property type="term" value="F:DNA binding"/>
    <property type="evidence" value="ECO:0007669"/>
    <property type="project" value="TreeGrafter"/>
</dbReference>
<evidence type="ECO:0000313" key="3">
    <source>
        <dbReference type="Proteomes" id="UP000824120"/>
    </source>
</evidence>
<organism evidence="2 3">
    <name type="scientific">Solanum commersonii</name>
    <name type="common">Commerson's wild potato</name>
    <name type="synonym">Commerson's nightshade</name>
    <dbReference type="NCBI Taxonomy" id="4109"/>
    <lineage>
        <taxon>Eukaryota</taxon>
        <taxon>Viridiplantae</taxon>
        <taxon>Streptophyta</taxon>
        <taxon>Embryophyta</taxon>
        <taxon>Tracheophyta</taxon>
        <taxon>Spermatophyta</taxon>
        <taxon>Magnoliopsida</taxon>
        <taxon>eudicotyledons</taxon>
        <taxon>Gunneridae</taxon>
        <taxon>Pentapetalae</taxon>
        <taxon>asterids</taxon>
        <taxon>lamiids</taxon>
        <taxon>Solanales</taxon>
        <taxon>Solanaceae</taxon>
        <taxon>Solanoideae</taxon>
        <taxon>Solaneae</taxon>
        <taxon>Solanum</taxon>
    </lineage>
</organism>
<gene>
    <name evidence="2" type="ORF">H5410_027557</name>
</gene>
<feature type="region of interest" description="Disordered" evidence="1">
    <location>
        <begin position="99"/>
        <end position="128"/>
    </location>
</feature>
<dbReference type="GO" id="GO:0044027">
    <property type="term" value="P:negative regulation of gene expression via chromosomal CpG island methylation"/>
    <property type="evidence" value="ECO:0007669"/>
    <property type="project" value="TreeGrafter"/>
</dbReference>
<dbReference type="EMBL" id="JACXVP010000005">
    <property type="protein sequence ID" value="KAG5606065.1"/>
    <property type="molecule type" value="Genomic_DNA"/>
</dbReference>
<dbReference type="OrthoDB" id="786117at2759"/>
<dbReference type="Proteomes" id="UP000824120">
    <property type="component" value="Chromosome 5"/>
</dbReference>
<reference evidence="2 3" key="1">
    <citation type="submission" date="2020-09" db="EMBL/GenBank/DDBJ databases">
        <title>De no assembly of potato wild relative species, Solanum commersonii.</title>
        <authorList>
            <person name="Cho K."/>
        </authorList>
    </citation>
    <scope>NUCLEOTIDE SEQUENCE [LARGE SCALE GENOMIC DNA]</scope>
    <source>
        <strain evidence="2">LZ3.2</strain>
        <tissue evidence="2">Leaf</tissue>
    </source>
</reference>
<dbReference type="InterPro" id="IPR029063">
    <property type="entry name" value="SAM-dependent_MTases_sf"/>
</dbReference>
<dbReference type="GO" id="GO:0005634">
    <property type="term" value="C:nucleus"/>
    <property type="evidence" value="ECO:0007669"/>
    <property type="project" value="TreeGrafter"/>
</dbReference>
<name>A0A9J5YZI2_SOLCO</name>
<evidence type="ECO:0000313" key="2">
    <source>
        <dbReference type="EMBL" id="KAG5606065.1"/>
    </source>
</evidence>
<comment type="caution">
    <text evidence="2">The sequence shown here is derived from an EMBL/GenBank/DDBJ whole genome shotgun (WGS) entry which is preliminary data.</text>
</comment>
<dbReference type="InterPro" id="IPR050390">
    <property type="entry name" value="C5-Methyltransferase"/>
</dbReference>
<keyword evidence="3" id="KW-1185">Reference proteome</keyword>
<sequence>MRSKYDYYYDMKYVVLVSSFISLLSDVSSPNSVSNSTISSGSDVVEANEQKQEKKILDLYFGCGGMSTVLCLGADVCSVKLKLEQFCASCFLLKSNKPAHPSLKLRDEDMEDDDDDANNVGGSGDNDE</sequence>